<feature type="region of interest" description="Disordered" evidence="1">
    <location>
        <begin position="1"/>
        <end position="87"/>
    </location>
</feature>
<feature type="transmembrane region" description="Helical" evidence="2">
    <location>
        <begin position="270"/>
        <end position="297"/>
    </location>
</feature>
<dbReference type="PRINTS" id="PR01217">
    <property type="entry name" value="PRICHEXTENSN"/>
</dbReference>
<dbReference type="Proteomes" id="UP000186438">
    <property type="component" value="Unassembled WGS sequence"/>
</dbReference>
<organism evidence="3 4">
    <name type="scientific">Mycobacterium paraffinicum</name>
    <dbReference type="NCBI Taxonomy" id="53378"/>
    <lineage>
        <taxon>Bacteria</taxon>
        <taxon>Bacillati</taxon>
        <taxon>Actinomycetota</taxon>
        <taxon>Actinomycetes</taxon>
        <taxon>Mycobacteriales</taxon>
        <taxon>Mycobacteriaceae</taxon>
        <taxon>Mycobacterium</taxon>
    </lineage>
</organism>
<reference evidence="3 4" key="1">
    <citation type="submission" date="2016-11" db="EMBL/GenBank/DDBJ databases">
        <title>Genome sequences of unsequenced Mycobacteria.</title>
        <authorList>
            <person name="Greninger A.L."/>
            <person name="Fang F."/>
            <person name="Jerome K.R."/>
        </authorList>
    </citation>
    <scope>NUCLEOTIDE SEQUENCE [LARGE SCALE GENOMIC DNA]</scope>
    <source>
        <strain evidence="3 4">M11</strain>
    </source>
</reference>
<accession>A0A1Q4HZ86</accession>
<comment type="caution">
    <text evidence="3">The sequence shown here is derived from an EMBL/GenBank/DDBJ whole genome shotgun (WGS) entry which is preliminary data.</text>
</comment>
<dbReference type="PANTHER" id="PTHR48125:SF12">
    <property type="entry name" value="AT HOOK TRANSCRIPTION FACTOR FAMILY-RELATED"/>
    <property type="match status" value="1"/>
</dbReference>
<keyword evidence="2" id="KW-1133">Transmembrane helix</keyword>
<proteinExistence type="predicted"/>
<evidence type="ECO:0000313" key="4">
    <source>
        <dbReference type="Proteomes" id="UP000186438"/>
    </source>
</evidence>
<dbReference type="AlphaFoldDB" id="A0A1Q4HZ86"/>
<sequence>MSQPPEYPGTPADPYGSEHNPPGYSPPPGYGTPPPPPGYGAPPPPPPGYGTPPPGYGAPPPPPPGYGPPPSYGAPPPPPGYGGYPQPGYGAPATPGFSVGDAFSWAWNTFTKNALVMIVPALVYGLLFGVATGINIAGQNMSPNTAINDDYGFYFTTNLTGAGLVVFFVGTLLTYLVTAFAQAGFLSGCLDIADGRPVTIGSFFRPRNLGMAFLAALIIGVLTSIGYSLCFVPGLVLSLFVQFTILFVVDRSESAIKGFTSSFSLVGSNFANALLVWLVVMALIFAGALACGVGLLVTAPLDALILTYAYRKLTGGQVAPVPQSGYQPGPPPGPQQF</sequence>
<dbReference type="RefSeq" id="WP_073872936.1">
    <property type="nucleotide sequence ID" value="NZ_MPNT01000004.1"/>
</dbReference>
<keyword evidence="2" id="KW-0472">Membrane</keyword>
<dbReference type="OrthoDB" id="4829830at2"/>
<protein>
    <recommendedName>
        <fullName evidence="5">Integral membrane protein</fullName>
    </recommendedName>
</protein>
<feature type="transmembrane region" description="Helical" evidence="2">
    <location>
        <begin position="114"/>
        <end position="138"/>
    </location>
</feature>
<evidence type="ECO:0000313" key="3">
    <source>
        <dbReference type="EMBL" id="OJZ75005.1"/>
    </source>
</evidence>
<evidence type="ECO:0000256" key="1">
    <source>
        <dbReference type="SAM" id="MobiDB-lite"/>
    </source>
</evidence>
<evidence type="ECO:0000256" key="2">
    <source>
        <dbReference type="SAM" id="Phobius"/>
    </source>
</evidence>
<evidence type="ECO:0008006" key="5">
    <source>
        <dbReference type="Google" id="ProtNLM"/>
    </source>
</evidence>
<dbReference type="EMBL" id="MPNT01000004">
    <property type="protein sequence ID" value="OJZ75005.1"/>
    <property type="molecule type" value="Genomic_DNA"/>
</dbReference>
<feature type="compositionally biased region" description="Pro residues" evidence="1">
    <location>
        <begin position="23"/>
        <end position="80"/>
    </location>
</feature>
<dbReference type="STRING" id="53378.BRW65_07295"/>
<keyword evidence="2" id="KW-0812">Transmembrane</keyword>
<feature type="transmembrane region" description="Helical" evidence="2">
    <location>
        <begin position="158"/>
        <end position="187"/>
    </location>
</feature>
<gene>
    <name evidence="3" type="ORF">BRW65_07295</name>
</gene>
<keyword evidence="4" id="KW-1185">Reference proteome</keyword>
<name>A0A1Q4HZ86_9MYCO</name>
<dbReference type="PANTHER" id="PTHR48125">
    <property type="entry name" value="LP07818P1"/>
    <property type="match status" value="1"/>
</dbReference>
<feature type="transmembrane region" description="Helical" evidence="2">
    <location>
        <begin position="208"/>
        <end position="225"/>
    </location>
</feature>